<dbReference type="SMART" id="SM00448">
    <property type="entry name" value="REC"/>
    <property type="match status" value="1"/>
</dbReference>
<keyword evidence="3 6" id="KW-0597">Phosphoprotein</keyword>
<feature type="transmembrane region" description="Helical" evidence="7">
    <location>
        <begin position="58"/>
        <end position="78"/>
    </location>
</feature>
<dbReference type="PANTHER" id="PTHR43047">
    <property type="entry name" value="TWO-COMPONENT HISTIDINE PROTEIN KINASE"/>
    <property type="match status" value="1"/>
</dbReference>
<feature type="domain" description="Histidine kinase" evidence="8">
    <location>
        <begin position="231"/>
        <end position="451"/>
    </location>
</feature>
<feature type="domain" description="Response regulatory" evidence="9">
    <location>
        <begin position="470"/>
        <end position="586"/>
    </location>
</feature>
<reference evidence="10" key="1">
    <citation type="submission" date="2023-07" db="EMBL/GenBank/DDBJ databases">
        <title>Brevundimonas soil sp. nov., isolated from the soil of chemical plant.</title>
        <authorList>
            <person name="Wu N."/>
        </authorList>
    </citation>
    <scope>NUCLEOTIDE SEQUENCE</scope>
    <source>
        <strain evidence="10">XZ-24</strain>
    </source>
</reference>
<dbReference type="PRINTS" id="PR00344">
    <property type="entry name" value="BCTRLSENSOR"/>
</dbReference>
<keyword evidence="7" id="KW-0472">Membrane</keyword>
<dbReference type="InterPro" id="IPR004358">
    <property type="entry name" value="Sig_transdc_His_kin-like_C"/>
</dbReference>
<evidence type="ECO:0000256" key="2">
    <source>
        <dbReference type="ARBA" id="ARBA00012438"/>
    </source>
</evidence>
<dbReference type="EMBL" id="JAUKTR010000001">
    <property type="protein sequence ID" value="MDO1558292.1"/>
    <property type="molecule type" value="Genomic_DNA"/>
</dbReference>
<sequence length="600" mass="63227">MSDAAPSLAQALLNKPDSRATARLAMEAQIQLLPYALGFFGICLPVFVAVAAYAPNALWVSVCLGVYGFNWAVFYAILDWRKRRTDDPPSGRLAVAVHVAASLLWALSVLQTAYFAVGAGPLAEVLLVLSAGAAVGVIFFSSPLLPALLTAGPVAAAGPVIFLAQRPETSGTATLILSGLSLALALAMILNRHLREHFAMAMEREDLISDREAALAESRRLAKSKSDIVATLSHEIRNGLSGVAHVLAGALGAGSRGAPSRDQLKAALHASRDLVEVLDATLDSEIAETGSLTLTPRPIEVRRLAEDLALLQRPQAVARGLELSAQVDDAIPPLKGAAIGDGARVRQILNNLIGNAIKYTVRGRVELRVRLIEGDFIRFEVADTGPGLSEDELAKAFEPFRRIERTGAGVPGAGLGLSLSWRLAQLMGGRLGADSAPGVGSRFWLDLPWDAEAEAPPRSDTAPAQTRALRILVAEDDSLNAAMLRAVLEQLGHRVLHAQDGRRALDLLNLGEIDLVMLDGRMPGMDGLTALKILRKLETSAAELPVIAVTGGDAEEAAEMLAAGADAVLRKPVSVTAVARAVADAAERGRRAPAPKTEAA</sequence>
<evidence type="ECO:0000313" key="11">
    <source>
        <dbReference type="Proteomes" id="UP001169063"/>
    </source>
</evidence>
<evidence type="ECO:0000256" key="7">
    <source>
        <dbReference type="SAM" id="Phobius"/>
    </source>
</evidence>
<feature type="transmembrane region" description="Helical" evidence="7">
    <location>
        <begin position="147"/>
        <end position="165"/>
    </location>
</feature>
<keyword evidence="5" id="KW-0418">Kinase</keyword>
<keyword evidence="4" id="KW-0808">Transferase</keyword>
<evidence type="ECO:0000256" key="5">
    <source>
        <dbReference type="ARBA" id="ARBA00022777"/>
    </source>
</evidence>
<feature type="transmembrane region" description="Helical" evidence="7">
    <location>
        <begin position="171"/>
        <end position="190"/>
    </location>
</feature>
<evidence type="ECO:0000259" key="8">
    <source>
        <dbReference type="PROSITE" id="PS50109"/>
    </source>
</evidence>
<keyword evidence="7" id="KW-0812">Transmembrane</keyword>
<feature type="transmembrane region" description="Helical" evidence="7">
    <location>
        <begin position="32"/>
        <end position="52"/>
    </location>
</feature>
<dbReference type="CDD" id="cd00082">
    <property type="entry name" value="HisKA"/>
    <property type="match status" value="1"/>
</dbReference>
<feature type="transmembrane region" description="Helical" evidence="7">
    <location>
        <begin position="90"/>
        <end position="107"/>
    </location>
</feature>
<dbReference type="Gene3D" id="3.40.50.2300">
    <property type="match status" value="1"/>
</dbReference>
<dbReference type="Proteomes" id="UP001169063">
    <property type="component" value="Unassembled WGS sequence"/>
</dbReference>
<name>A0ABT8SLZ0_9CAUL</name>
<dbReference type="PANTHER" id="PTHR43047:SF72">
    <property type="entry name" value="OSMOSENSING HISTIDINE PROTEIN KINASE SLN1"/>
    <property type="match status" value="1"/>
</dbReference>
<dbReference type="SMART" id="SM00388">
    <property type="entry name" value="HisKA"/>
    <property type="match status" value="1"/>
</dbReference>
<dbReference type="PROSITE" id="PS50110">
    <property type="entry name" value="RESPONSE_REGULATORY"/>
    <property type="match status" value="1"/>
</dbReference>
<dbReference type="SUPFAM" id="SSF52172">
    <property type="entry name" value="CheY-like"/>
    <property type="match status" value="1"/>
</dbReference>
<comment type="catalytic activity">
    <reaction evidence="1">
        <text>ATP + protein L-histidine = ADP + protein N-phospho-L-histidine.</text>
        <dbReference type="EC" id="2.7.13.3"/>
    </reaction>
</comment>
<evidence type="ECO:0000259" key="9">
    <source>
        <dbReference type="PROSITE" id="PS50110"/>
    </source>
</evidence>
<dbReference type="SMART" id="SM00387">
    <property type="entry name" value="HATPase_c"/>
    <property type="match status" value="1"/>
</dbReference>
<organism evidence="10 11">
    <name type="scientific">Peiella sedimenti</name>
    <dbReference type="NCBI Taxonomy" id="3061083"/>
    <lineage>
        <taxon>Bacteria</taxon>
        <taxon>Pseudomonadati</taxon>
        <taxon>Pseudomonadota</taxon>
        <taxon>Alphaproteobacteria</taxon>
        <taxon>Caulobacterales</taxon>
        <taxon>Caulobacteraceae</taxon>
        <taxon>Peiella</taxon>
    </lineage>
</organism>
<dbReference type="Pfam" id="PF00072">
    <property type="entry name" value="Response_reg"/>
    <property type="match status" value="1"/>
</dbReference>
<protein>
    <recommendedName>
        <fullName evidence="2">histidine kinase</fullName>
        <ecNumber evidence="2">2.7.13.3</ecNumber>
    </recommendedName>
</protein>
<evidence type="ECO:0000256" key="3">
    <source>
        <dbReference type="ARBA" id="ARBA00022553"/>
    </source>
</evidence>
<evidence type="ECO:0000256" key="4">
    <source>
        <dbReference type="ARBA" id="ARBA00022679"/>
    </source>
</evidence>
<dbReference type="InterPro" id="IPR036890">
    <property type="entry name" value="HATPase_C_sf"/>
</dbReference>
<accession>A0ABT8SLZ0</accession>
<dbReference type="CDD" id="cd16922">
    <property type="entry name" value="HATPase_EvgS-ArcB-TorS-like"/>
    <property type="match status" value="1"/>
</dbReference>
<evidence type="ECO:0000256" key="6">
    <source>
        <dbReference type="PROSITE-ProRule" id="PRU00169"/>
    </source>
</evidence>
<dbReference type="Pfam" id="PF02518">
    <property type="entry name" value="HATPase_c"/>
    <property type="match status" value="1"/>
</dbReference>
<dbReference type="CDD" id="cd17546">
    <property type="entry name" value="REC_hyHK_CKI1_RcsC-like"/>
    <property type="match status" value="1"/>
</dbReference>
<dbReference type="InterPro" id="IPR011006">
    <property type="entry name" value="CheY-like_superfamily"/>
</dbReference>
<dbReference type="EC" id="2.7.13.3" evidence="2"/>
<dbReference type="SUPFAM" id="SSF55874">
    <property type="entry name" value="ATPase domain of HSP90 chaperone/DNA topoisomerase II/histidine kinase"/>
    <property type="match status" value="1"/>
</dbReference>
<dbReference type="PROSITE" id="PS50109">
    <property type="entry name" value="HIS_KIN"/>
    <property type="match status" value="1"/>
</dbReference>
<comment type="caution">
    <text evidence="10">The sequence shown here is derived from an EMBL/GenBank/DDBJ whole genome shotgun (WGS) entry which is preliminary data.</text>
</comment>
<feature type="modified residue" description="4-aspartylphosphate" evidence="6">
    <location>
        <position position="519"/>
    </location>
</feature>
<evidence type="ECO:0000256" key="1">
    <source>
        <dbReference type="ARBA" id="ARBA00000085"/>
    </source>
</evidence>
<dbReference type="Gene3D" id="3.30.565.10">
    <property type="entry name" value="Histidine kinase-like ATPase, C-terminal domain"/>
    <property type="match status" value="1"/>
</dbReference>
<dbReference type="InterPro" id="IPR005467">
    <property type="entry name" value="His_kinase_dom"/>
</dbReference>
<dbReference type="RefSeq" id="WP_302108712.1">
    <property type="nucleotide sequence ID" value="NZ_JAUKTR010000001.1"/>
</dbReference>
<dbReference type="InterPro" id="IPR003661">
    <property type="entry name" value="HisK_dim/P_dom"/>
</dbReference>
<evidence type="ECO:0000313" key="10">
    <source>
        <dbReference type="EMBL" id="MDO1558292.1"/>
    </source>
</evidence>
<proteinExistence type="predicted"/>
<gene>
    <name evidence="10" type="ORF">Q0812_02450</name>
</gene>
<dbReference type="InterPro" id="IPR001789">
    <property type="entry name" value="Sig_transdc_resp-reg_receiver"/>
</dbReference>
<dbReference type="Gene3D" id="1.10.287.130">
    <property type="match status" value="1"/>
</dbReference>
<keyword evidence="7" id="KW-1133">Transmembrane helix</keyword>
<keyword evidence="11" id="KW-1185">Reference proteome</keyword>
<dbReference type="InterPro" id="IPR003594">
    <property type="entry name" value="HATPase_dom"/>
</dbReference>